<evidence type="ECO:0000313" key="1">
    <source>
        <dbReference type="EMBL" id="KAH7989894.1"/>
    </source>
</evidence>
<name>A0ACB8EBZ5_9SAUR</name>
<dbReference type="EMBL" id="CM037627">
    <property type="protein sequence ID" value="KAH7989894.1"/>
    <property type="molecule type" value="Genomic_DNA"/>
</dbReference>
<gene>
    <name evidence="1" type="primary">SRD5A1</name>
    <name evidence="1" type="ORF">K3G42_015991</name>
</gene>
<reference evidence="1" key="1">
    <citation type="submission" date="2021-08" db="EMBL/GenBank/DDBJ databases">
        <title>The first chromosome-level gecko genome reveals the dynamic sex chromosomes of Neotropical dwarf geckos (Sphaerodactylidae: Sphaerodactylus).</title>
        <authorList>
            <person name="Pinto B.J."/>
            <person name="Keating S.E."/>
            <person name="Gamble T."/>
        </authorList>
    </citation>
    <scope>NUCLEOTIDE SEQUENCE</scope>
    <source>
        <strain evidence="1">TG3544</strain>
    </source>
</reference>
<keyword evidence="2" id="KW-1185">Reference proteome</keyword>
<comment type="caution">
    <text evidence="1">The sequence shown here is derived from an EMBL/GenBank/DDBJ whole genome shotgun (WGS) entry which is preliminary data.</text>
</comment>
<sequence length="114" mass="12879">MHFIVVTTGVAGWVSGLLINICSDHILINLRKPGETGYKIPRGGLFEYVSGANFFGEIVEWSGFALACCTVESAVFALSSFLILSTRAQHHHQWYHEKFENYPQSRKILIPFVY</sequence>
<protein>
    <submittedName>
        <fullName evidence="1">3-oxo-5-alpha-steroid 4-dehydrogenase 1</fullName>
    </submittedName>
</protein>
<evidence type="ECO:0000313" key="2">
    <source>
        <dbReference type="Proteomes" id="UP000827872"/>
    </source>
</evidence>
<proteinExistence type="predicted"/>
<accession>A0ACB8EBZ5</accession>
<dbReference type="Proteomes" id="UP000827872">
    <property type="component" value="Linkage Group LG14"/>
</dbReference>
<organism evidence="1 2">
    <name type="scientific">Sphaerodactylus townsendi</name>
    <dbReference type="NCBI Taxonomy" id="933632"/>
    <lineage>
        <taxon>Eukaryota</taxon>
        <taxon>Metazoa</taxon>
        <taxon>Chordata</taxon>
        <taxon>Craniata</taxon>
        <taxon>Vertebrata</taxon>
        <taxon>Euteleostomi</taxon>
        <taxon>Lepidosauria</taxon>
        <taxon>Squamata</taxon>
        <taxon>Bifurcata</taxon>
        <taxon>Gekkota</taxon>
        <taxon>Sphaerodactylidae</taxon>
        <taxon>Sphaerodactylus</taxon>
    </lineage>
</organism>